<gene>
    <name evidence="1" type="ORF">R1sor_003831</name>
</gene>
<sequence length="158" mass="18292">MKPRELKIYSGFQFSDQDCGHKKDGKNFVDVLDFYKNSSIDVQESLVLALSKHSSGYNYWTYDIATSTIFVDCLLDLRLACDAEEERRSIWLAILTGLPKKLVVETHYSCGFESSNGTRIRVEEELDDPMIKEWMLQVVPDHERVKGFPVDFVFNPWV</sequence>
<keyword evidence="2" id="KW-1185">Reference proteome</keyword>
<protein>
    <submittedName>
        <fullName evidence="1">Uncharacterized protein</fullName>
    </submittedName>
</protein>
<comment type="caution">
    <text evidence="1">The sequence shown here is derived from an EMBL/GenBank/DDBJ whole genome shotgun (WGS) entry which is preliminary data.</text>
</comment>
<accession>A0ABD3H6P5</accession>
<evidence type="ECO:0000313" key="1">
    <source>
        <dbReference type="EMBL" id="KAL3685809.1"/>
    </source>
</evidence>
<dbReference type="Proteomes" id="UP001633002">
    <property type="component" value="Unassembled WGS sequence"/>
</dbReference>
<dbReference type="EMBL" id="JBJQOH010000006">
    <property type="protein sequence ID" value="KAL3685809.1"/>
    <property type="molecule type" value="Genomic_DNA"/>
</dbReference>
<reference evidence="1 2" key="1">
    <citation type="submission" date="2024-09" db="EMBL/GenBank/DDBJ databases">
        <title>Chromosome-scale assembly of Riccia sorocarpa.</title>
        <authorList>
            <person name="Paukszto L."/>
        </authorList>
    </citation>
    <scope>NUCLEOTIDE SEQUENCE [LARGE SCALE GENOMIC DNA]</scope>
    <source>
        <strain evidence="1">LP-2024</strain>
        <tissue evidence="1">Aerial parts of the thallus</tissue>
    </source>
</reference>
<name>A0ABD3H6P5_9MARC</name>
<organism evidence="1 2">
    <name type="scientific">Riccia sorocarpa</name>
    <dbReference type="NCBI Taxonomy" id="122646"/>
    <lineage>
        <taxon>Eukaryota</taxon>
        <taxon>Viridiplantae</taxon>
        <taxon>Streptophyta</taxon>
        <taxon>Embryophyta</taxon>
        <taxon>Marchantiophyta</taxon>
        <taxon>Marchantiopsida</taxon>
        <taxon>Marchantiidae</taxon>
        <taxon>Marchantiales</taxon>
        <taxon>Ricciaceae</taxon>
        <taxon>Riccia</taxon>
    </lineage>
</organism>
<dbReference type="SUPFAM" id="SSF56399">
    <property type="entry name" value="ADP-ribosylation"/>
    <property type="match status" value="1"/>
</dbReference>
<dbReference type="AlphaFoldDB" id="A0ABD3H6P5"/>
<proteinExistence type="predicted"/>
<evidence type="ECO:0000313" key="2">
    <source>
        <dbReference type="Proteomes" id="UP001633002"/>
    </source>
</evidence>